<feature type="binding site" evidence="1">
    <location>
        <position position="117"/>
    </location>
    <ligand>
        <name>Mg(2+)</name>
        <dbReference type="ChEBI" id="CHEBI:18420"/>
        <label>1</label>
    </ligand>
</feature>
<keyword evidence="1 4" id="KW-0418">Kinase</keyword>
<dbReference type="Gene3D" id="3.90.650.10">
    <property type="entry name" value="PurM-like C-terminal domain"/>
    <property type="match status" value="1"/>
</dbReference>
<keyword evidence="1" id="KW-0784">Thiamine biosynthesis</keyword>
<feature type="binding site" evidence="1">
    <location>
        <position position="72"/>
    </location>
    <ligand>
        <name>Mg(2+)</name>
        <dbReference type="ChEBI" id="CHEBI:18420"/>
        <label>4</label>
    </ligand>
</feature>
<keyword evidence="6" id="KW-1185">Reference proteome</keyword>
<organism evidence="4 6">
    <name type="scientific">Rubrobacter radiotolerans</name>
    <name type="common">Arthrobacter radiotolerans</name>
    <dbReference type="NCBI Taxonomy" id="42256"/>
    <lineage>
        <taxon>Bacteria</taxon>
        <taxon>Bacillati</taxon>
        <taxon>Actinomycetota</taxon>
        <taxon>Rubrobacteria</taxon>
        <taxon>Rubrobacterales</taxon>
        <taxon>Rubrobacteraceae</taxon>
        <taxon>Rubrobacter</taxon>
    </lineage>
</organism>
<feature type="binding site" evidence="1">
    <location>
        <position position="28"/>
    </location>
    <ligand>
        <name>Mg(2+)</name>
        <dbReference type="ChEBI" id="CHEBI:18420"/>
        <label>4</label>
    </ligand>
</feature>
<dbReference type="HOGENOM" id="CLU_046964_1_1_11"/>
<feature type="binding site" evidence="1">
    <location>
        <position position="307"/>
    </location>
    <ligand>
        <name>substrate</name>
    </ligand>
</feature>
<dbReference type="PATRIC" id="fig|42256.3.peg.2471"/>
<evidence type="ECO:0000259" key="3">
    <source>
        <dbReference type="Pfam" id="PF02769"/>
    </source>
</evidence>
<comment type="pathway">
    <text evidence="1">Cofactor biosynthesis; thiamine diphosphate biosynthesis; thiamine diphosphate from thiamine phosphate: step 1/1.</text>
</comment>
<dbReference type="EMBL" id="JAWXXX010000001">
    <property type="protein sequence ID" value="MDX5895113.1"/>
    <property type="molecule type" value="Genomic_DNA"/>
</dbReference>
<comment type="caution">
    <text evidence="1">Lacks conserved residue(s) required for the propagation of feature annotation.</text>
</comment>
<feature type="binding site" evidence="1">
    <location>
        <position position="44"/>
    </location>
    <ligand>
        <name>Mg(2+)</name>
        <dbReference type="ChEBI" id="CHEBI:18420"/>
        <label>2</label>
    </ligand>
</feature>
<evidence type="ECO:0000259" key="2">
    <source>
        <dbReference type="Pfam" id="PF00586"/>
    </source>
</evidence>
<dbReference type="InterPro" id="IPR010918">
    <property type="entry name" value="PurM-like_C_dom"/>
</dbReference>
<reference evidence="5" key="2">
    <citation type="submission" date="2023-11" db="EMBL/GenBank/DDBJ databases">
        <title>MicrobeMod: A computational toolkit for identifying prokaryotic methylation and restriction-modification with nanopore sequencing.</title>
        <authorList>
            <person name="Crits-Christoph A."/>
            <person name="Kang S.C."/>
            <person name="Lee H."/>
            <person name="Ostrov N."/>
        </authorList>
    </citation>
    <scope>NUCLEOTIDE SEQUENCE</scope>
    <source>
        <strain evidence="5">ATCC 51242</strain>
    </source>
</reference>
<dbReference type="OrthoDB" id="9767928at2"/>
<dbReference type="CDD" id="cd02194">
    <property type="entry name" value="ThiL"/>
    <property type="match status" value="1"/>
</dbReference>
<feature type="binding site" evidence="1">
    <location>
        <position position="203"/>
    </location>
    <ligand>
        <name>Mg(2+)</name>
        <dbReference type="ChEBI" id="CHEBI:18420"/>
        <label>3</label>
    </ligand>
</feature>
<feature type="binding site" evidence="1">
    <location>
        <position position="72"/>
    </location>
    <ligand>
        <name>Mg(2+)</name>
        <dbReference type="ChEBI" id="CHEBI:18420"/>
        <label>3</label>
    </ligand>
</feature>
<dbReference type="NCBIfam" id="TIGR01379">
    <property type="entry name" value="thiL"/>
    <property type="match status" value="1"/>
</dbReference>
<proteinExistence type="inferred from homology"/>
<dbReference type="KEGG" id="rrd:RradSPS_2427"/>
<feature type="binding site" evidence="1">
    <location>
        <position position="28"/>
    </location>
    <ligand>
        <name>Mg(2+)</name>
        <dbReference type="ChEBI" id="CHEBI:18420"/>
        <label>3</label>
    </ligand>
</feature>
<dbReference type="PANTHER" id="PTHR30270">
    <property type="entry name" value="THIAMINE-MONOPHOSPHATE KINASE"/>
    <property type="match status" value="1"/>
</dbReference>
<dbReference type="PANTHER" id="PTHR30270:SF0">
    <property type="entry name" value="THIAMINE-MONOPHOSPHATE KINASE"/>
    <property type="match status" value="1"/>
</dbReference>
<dbReference type="STRING" id="42256.RradSPS_2427"/>
<comment type="catalytic activity">
    <reaction evidence="1">
        <text>thiamine phosphate + ATP = thiamine diphosphate + ADP</text>
        <dbReference type="Rhea" id="RHEA:15913"/>
        <dbReference type="ChEBI" id="CHEBI:30616"/>
        <dbReference type="ChEBI" id="CHEBI:37575"/>
        <dbReference type="ChEBI" id="CHEBI:58937"/>
        <dbReference type="ChEBI" id="CHEBI:456216"/>
        <dbReference type="EC" id="2.7.4.16"/>
    </reaction>
</comment>
<dbReference type="PIRSF" id="PIRSF005303">
    <property type="entry name" value="Thiam_monoph_kin"/>
    <property type="match status" value="1"/>
</dbReference>
<dbReference type="GO" id="GO:0000287">
    <property type="term" value="F:magnesium ion binding"/>
    <property type="evidence" value="ECO:0007669"/>
    <property type="project" value="UniProtKB-UniRule"/>
</dbReference>
<feature type="binding site" evidence="1">
    <location>
        <begin position="116"/>
        <end position="117"/>
    </location>
    <ligand>
        <name>ATP</name>
        <dbReference type="ChEBI" id="CHEBI:30616"/>
    </ligand>
</feature>
<dbReference type="GO" id="GO:0009030">
    <property type="term" value="F:thiamine-phosphate kinase activity"/>
    <property type="evidence" value="ECO:0007669"/>
    <property type="project" value="UniProtKB-UniRule"/>
</dbReference>
<dbReference type="InterPro" id="IPR006283">
    <property type="entry name" value="ThiL-like"/>
</dbReference>
<feature type="binding site" evidence="1">
    <location>
        <position position="44"/>
    </location>
    <ligand>
        <name>Mg(2+)</name>
        <dbReference type="ChEBI" id="CHEBI:18420"/>
        <label>1</label>
    </ligand>
</feature>
<dbReference type="EC" id="2.7.4.16" evidence="1"/>
<evidence type="ECO:0000313" key="5">
    <source>
        <dbReference type="EMBL" id="MDX5895113.1"/>
    </source>
</evidence>
<keyword evidence="1 5" id="KW-0808">Transferase</keyword>
<accession>A0A023X6S2</accession>
<dbReference type="HAMAP" id="MF_02128">
    <property type="entry name" value="TMP_kinase"/>
    <property type="match status" value="1"/>
</dbReference>
<evidence type="ECO:0000313" key="4">
    <source>
        <dbReference type="EMBL" id="AHY47710.1"/>
    </source>
</evidence>
<comment type="miscellaneous">
    <text evidence="1">Reaction mechanism of ThiL seems to utilize a direct, inline transfer of the gamma-phosphate of ATP to TMP rather than a phosphorylated enzyme intermediate.</text>
</comment>
<dbReference type="RefSeq" id="WP_038682984.1">
    <property type="nucleotide sequence ID" value="NZ_CP007514.1"/>
</dbReference>
<dbReference type="Proteomes" id="UP000025229">
    <property type="component" value="Chromosome"/>
</dbReference>
<dbReference type="Proteomes" id="UP001281130">
    <property type="component" value="Unassembled WGS sequence"/>
</dbReference>
<evidence type="ECO:0000313" key="6">
    <source>
        <dbReference type="Proteomes" id="UP000025229"/>
    </source>
</evidence>
<dbReference type="SUPFAM" id="SSF55326">
    <property type="entry name" value="PurM N-terminal domain-like"/>
    <property type="match status" value="1"/>
</dbReference>
<dbReference type="GO" id="GO:0009228">
    <property type="term" value="P:thiamine biosynthetic process"/>
    <property type="evidence" value="ECO:0007669"/>
    <property type="project" value="UniProtKB-KW"/>
</dbReference>
<feature type="domain" description="PurM-like N-terminal" evidence="2">
    <location>
        <begin position="26"/>
        <end position="133"/>
    </location>
</feature>
<feature type="binding site" evidence="1">
    <location>
        <position position="51"/>
    </location>
    <ligand>
        <name>substrate</name>
    </ligand>
</feature>
<dbReference type="EMBL" id="CP007514">
    <property type="protein sequence ID" value="AHY47710.1"/>
    <property type="molecule type" value="Genomic_DNA"/>
</dbReference>
<protein>
    <recommendedName>
        <fullName evidence="1">Thiamine-monophosphate kinase</fullName>
        <shortName evidence="1">TMP kinase</shortName>
        <shortName evidence="1">Thiamine-phosphate kinase</shortName>
        <ecNumber evidence="1">2.7.4.16</ecNumber>
    </recommendedName>
</protein>
<evidence type="ECO:0000256" key="1">
    <source>
        <dbReference type="HAMAP-Rule" id="MF_02128"/>
    </source>
</evidence>
<dbReference type="InterPro" id="IPR016188">
    <property type="entry name" value="PurM-like_N"/>
</dbReference>
<dbReference type="GO" id="GO:0009229">
    <property type="term" value="P:thiamine diphosphate biosynthetic process"/>
    <property type="evidence" value="ECO:0007669"/>
    <property type="project" value="UniProtKB-UniRule"/>
</dbReference>
<feature type="binding site" evidence="1">
    <location>
        <position position="256"/>
    </location>
    <ligand>
        <name>substrate</name>
    </ligand>
</feature>
<sequence length="312" mass="32648">MNEFEAIDRMAALLPERPDDVLVSIGDDCAVFRIGEERWVAAADMLVSGRHFLPAADPEDVGYKAVAVNVSDAAAMGARPRFVLTSAAAPNSETALACFRGVAAACREFGVYPLGGDTTGSDALVVDVAILGVLDGEPVLRSGARAGDLIAVTGELGASEAGLLALTEGIGGFERLKERHRRPEPRLEAGLVAARSGAGAMIDLSDGLASDLRHICRASGVGATVHLERLPLADDTRKLASLLRREPEQLAATGGEDFELLVTGSEAALKRIERASGIPVTPIGEVTVGDDVAFLLNGERIEGLSGWDHFET</sequence>
<dbReference type="AlphaFoldDB" id="A0A023X6S2"/>
<dbReference type="UniPathway" id="UPA00060">
    <property type="reaction ID" value="UER00142"/>
</dbReference>
<name>A0A023X6S2_RUBRA</name>
<dbReference type="GO" id="GO:0005524">
    <property type="term" value="F:ATP binding"/>
    <property type="evidence" value="ECO:0007669"/>
    <property type="project" value="UniProtKB-UniRule"/>
</dbReference>
<keyword evidence="1" id="KW-0547">Nucleotide-binding</keyword>
<dbReference type="InterPro" id="IPR036921">
    <property type="entry name" value="PurM-like_N_sf"/>
</dbReference>
<feature type="binding site" evidence="1">
    <location>
        <position position="72"/>
    </location>
    <ligand>
        <name>Mg(2+)</name>
        <dbReference type="ChEBI" id="CHEBI:18420"/>
        <label>2</label>
    </ligand>
</feature>
<reference evidence="4 6" key="1">
    <citation type="submission" date="2014-03" db="EMBL/GenBank/DDBJ databases">
        <title>Complete genome sequence of the Radio-Resistant Rubrobacter radiotolerans RSPS-4.</title>
        <authorList>
            <person name="Egas C.C."/>
            <person name="Barroso C.C."/>
            <person name="Froufe H.J.C."/>
            <person name="Pacheco J.J."/>
            <person name="Albuquerque L.L."/>
            <person name="da Costa M.M.S."/>
        </authorList>
    </citation>
    <scope>NUCLEOTIDE SEQUENCE [LARGE SCALE GENOMIC DNA]</scope>
    <source>
        <strain evidence="4 6">RSPS-4</strain>
    </source>
</reference>
<dbReference type="Pfam" id="PF00586">
    <property type="entry name" value="AIRS"/>
    <property type="match status" value="1"/>
</dbReference>
<dbReference type="Pfam" id="PF02769">
    <property type="entry name" value="AIRS_C"/>
    <property type="match status" value="1"/>
</dbReference>
<comment type="function">
    <text evidence="1">Catalyzes the ATP-dependent phosphorylation of thiamine-monophosphate (TMP) to form thiamine-pyrophosphate (TPP), the active form of vitamin B1.</text>
</comment>
<dbReference type="eggNOG" id="COG0611">
    <property type="taxonomic scope" value="Bacteria"/>
</dbReference>
<gene>
    <name evidence="1 5" type="primary">thiL</name>
    <name evidence="4" type="ORF">RradSPS_2427</name>
    <name evidence="5" type="ORF">SIL72_13885</name>
</gene>
<feature type="domain" description="PurM-like C-terminal" evidence="3">
    <location>
        <begin position="145"/>
        <end position="293"/>
    </location>
</feature>
<dbReference type="Gene3D" id="3.30.1330.10">
    <property type="entry name" value="PurM-like, N-terminal domain"/>
    <property type="match status" value="1"/>
</dbReference>
<keyword evidence="1" id="KW-0460">Magnesium</keyword>
<feature type="binding site" evidence="1">
    <location>
        <position position="206"/>
    </location>
    <ligand>
        <name>Mg(2+)</name>
        <dbReference type="ChEBI" id="CHEBI:18420"/>
        <label>5</label>
    </ligand>
</feature>
<dbReference type="InterPro" id="IPR036676">
    <property type="entry name" value="PurM-like_C_sf"/>
</dbReference>
<feature type="binding site" evidence="1">
    <location>
        <position position="205"/>
    </location>
    <ligand>
        <name>ATP</name>
        <dbReference type="ChEBI" id="CHEBI:30616"/>
    </ligand>
</feature>
<dbReference type="SUPFAM" id="SSF56042">
    <property type="entry name" value="PurM C-terminal domain-like"/>
    <property type="match status" value="1"/>
</dbReference>
<comment type="similarity">
    <text evidence="1">Belongs to the thiamine-monophosphate kinase family.</text>
</comment>
<keyword evidence="1" id="KW-0479">Metal-binding</keyword>
<feature type="binding site" evidence="1">
    <location>
        <position position="141"/>
    </location>
    <ligand>
        <name>ATP</name>
        <dbReference type="ChEBI" id="CHEBI:30616"/>
    </ligand>
</feature>
<keyword evidence="1" id="KW-0067">ATP-binding</keyword>